<evidence type="ECO:0000259" key="1">
    <source>
        <dbReference type="Pfam" id="PF09924"/>
    </source>
</evidence>
<dbReference type="PIRSF" id="PIRSF018688">
    <property type="entry name" value="UCP018688"/>
    <property type="match status" value="1"/>
</dbReference>
<evidence type="ECO:0000313" key="2">
    <source>
        <dbReference type="EMBL" id="SFK17728.1"/>
    </source>
</evidence>
<dbReference type="Pfam" id="PF09924">
    <property type="entry name" value="LPG_synthase_C"/>
    <property type="match status" value="1"/>
</dbReference>
<dbReference type="OrthoDB" id="9765580at2"/>
<dbReference type="PANTHER" id="PTHR41373:SF1">
    <property type="entry name" value="PHOSPHATIDYLGLYCEROL LYSYLTRANSFERASE C-TERMINAL DOMAIN-CONTAINING PROTEIN"/>
    <property type="match status" value="1"/>
</dbReference>
<dbReference type="InterPro" id="IPR016181">
    <property type="entry name" value="Acyl_CoA_acyltransferase"/>
</dbReference>
<reference evidence="3" key="1">
    <citation type="submission" date="2016-10" db="EMBL/GenBank/DDBJ databases">
        <authorList>
            <person name="Varghese N."/>
            <person name="Submissions S."/>
        </authorList>
    </citation>
    <scope>NUCLEOTIDE SEQUENCE [LARGE SCALE GENOMIC DNA]</scope>
    <source>
        <strain evidence="3">DSM 5918</strain>
    </source>
</reference>
<sequence>MEKTFRPITLDGQKEYNRRLAQCGQKPSDYSFINLWGWGREYGLEWSFRDDYVLIRQTFPQTMYWAPVGDWEKADWAALRDDLPQDTCFIRIPEELKLIWEQRLPGIEVEECREHWDYLYDVGELTELKGRKFHNKRNLLNQFMRDHDAKFVSLDEKTVEFALALQTDWFLWRNSENDQTLDAENRAIVKVMHDWSRLEGLIGGGLVIDEKMIAYTIAEALDDTTVVIHFEKGCPNFKGVYQAINQIFLERCCQGFQIVNREQDLGDEGLRKAKLSYNPVAFLKKYRICMRGGLL</sequence>
<dbReference type="PANTHER" id="PTHR41373">
    <property type="entry name" value="DUF2156 DOMAIN-CONTAINING PROTEIN"/>
    <property type="match status" value="1"/>
</dbReference>
<accession>A0A1I3XDV3</accession>
<dbReference type="RefSeq" id="WP_092376989.1">
    <property type="nucleotide sequence ID" value="NZ_FORX01000016.1"/>
</dbReference>
<keyword evidence="3" id="KW-1185">Reference proteome</keyword>
<dbReference type="EMBL" id="FORX01000016">
    <property type="protein sequence ID" value="SFK17728.1"/>
    <property type="molecule type" value="Genomic_DNA"/>
</dbReference>
<dbReference type="SUPFAM" id="SSF55729">
    <property type="entry name" value="Acyl-CoA N-acyltransferases (Nat)"/>
    <property type="match status" value="2"/>
</dbReference>
<dbReference type="AlphaFoldDB" id="A0A1I3XDV3"/>
<protein>
    <recommendedName>
        <fullName evidence="1">Phosphatidylglycerol lysyltransferase C-terminal domain-containing protein</fullName>
    </recommendedName>
</protein>
<dbReference type="STRING" id="52560.SAMN04488082_11632"/>
<proteinExistence type="predicted"/>
<evidence type="ECO:0000313" key="3">
    <source>
        <dbReference type="Proteomes" id="UP000198635"/>
    </source>
</evidence>
<gene>
    <name evidence="2" type="ORF">SAMN04488082_11632</name>
</gene>
<dbReference type="InterPro" id="IPR016732">
    <property type="entry name" value="UCP018688"/>
</dbReference>
<dbReference type="Gene3D" id="3.40.630.30">
    <property type="match status" value="1"/>
</dbReference>
<feature type="domain" description="Phosphatidylglycerol lysyltransferase C-terminal" evidence="1">
    <location>
        <begin position="23"/>
        <end position="288"/>
    </location>
</feature>
<dbReference type="Proteomes" id="UP000198635">
    <property type="component" value="Unassembled WGS sequence"/>
</dbReference>
<organism evidence="2 3">
    <name type="scientific">Desulfomicrobium apsheronum</name>
    <dbReference type="NCBI Taxonomy" id="52560"/>
    <lineage>
        <taxon>Bacteria</taxon>
        <taxon>Pseudomonadati</taxon>
        <taxon>Thermodesulfobacteriota</taxon>
        <taxon>Desulfovibrionia</taxon>
        <taxon>Desulfovibrionales</taxon>
        <taxon>Desulfomicrobiaceae</taxon>
        <taxon>Desulfomicrobium</taxon>
    </lineage>
</organism>
<name>A0A1I3XDV3_9BACT</name>
<dbReference type="InterPro" id="IPR024320">
    <property type="entry name" value="LPG_synthase_C"/>
</dbReference>